<organism evidence="3 4">
    <name type="scientific">Micromonospora orduensis</name>
    <dbReference type="NCBI Taxonomy" id="1420891"/>
    <lineage>
        <taxon>Bacteria</taxon>
        <taxon>Bacillati</taxon>
        <taxon>Actinomycetota</taxon>
        <taxon>Actinomycetes</taxon>
        <taxon>Micromonosporales</taxon>
        <taxon>Micromonosporaceae</taxon>
        <taxon>Micromonospora</taxon>
    </lineage>
</organism>
<proteinExistence type="predicted"/>
<feature type="compositionally biased region" description="Basic residues" evidence="1">
    <location>
        <begin position="36"/>
        <end position="46"/>
    </location>
</feature>
<dbReference type="GO" id="GO:0003677">
    <property type="term" value="F:DNA binding"/>
    <property type="evidence" value="ECO:0007669"/>
    <property type="project" value="InterPro"/>
</dbReference>
<comment type="caution">
    <text evidence="3">The sequence shown here is derived from an EMBL/GenBank/DDBJ whole genome shotgun (WGS) entry which is preliminary data.</text>
</comment>
<dbReference type="Proteomes" id="UP000306145">
    <property type="component" value="Unassembled WGS sequence"/>
</dbReference>
<accession>A0A5C4QF96</accession>
<sequence>MGPRSGRGQAARPAVHRARGGSRSDRGATPSGRDLRGHRHQARRGQRRDSRRLAEVAPSSGPRHLPALGGGGVVSLDAALVDRIVREHRAGLTFTAISARLHREGVASPNGRPWHTKTVRRIYNAATRGGLA</sequence>
<name>A0A5C4QF96_9ACTN</name>
<feature type="domain" description="Recombinase" evidence="2">
    <location>
        <begin position="78"/>
        <end position="122"/>
    </location>
</feature>
<protein>
    <recommendedName>
        <fullName evidence="2">Recombinase domain-containing protein</fullName>
    </recommendedName>
</protein>
<gene>
    <name evidence="3" type="ORF">FHG89_25985</name>
</gene>
<dbReference type="Pfam" id="PF07508">
    <property type="entry name" value="Recombinase"/>
    <property type="match status" value="1"/>
</dbReference>
<evidence type="ECO:0000259" key="2">
    <source>
        <dbReference type="Pfam" id="PF07508"/>
    </source>
</evidence>
<evidence type="ECO:0000313" key="3">
    <source>
        <dbReference type="EMBL" id="TNH23963.1"/>
    </source>
</evidence>
<dbReference type="InterPro" id="IPR011109">
    <property type="entry name" value="DNA_bind_recombinase_dom"/>
</dbReference>
<evidence type="ECO:0000256" key="1">
    <source>
        <dbReference type="SAM" id="MobiDB-lite"/>
    </source>
</evidence>
<evidence type="ECO:0000313" key="4">
    <source>
        <dbReference type="Proteomes" id="UP000306145"/>
    </source>
</evidence>
<dbReference type="AlphaFoldDB" id="A0A5C4QF96"/>
<keyword evidence="4" id="KW-1185">Reference proteome</keyword>
<dbReference type="OrthoDB" id="3405463at2"/>
<reference evidence="3 4" key="1">
    <citation type="submission" date="2019-06" db="EMBL/GenBank/DDBJ databases">
        <title>Micromonospora ordensis sp. nov., isolated from deep marine sediment.</title>
        <authorList>
            <person name="Veyisoglu A."/>
            <person name="Carro L."/>
            <person name="Klenk H.-P."/>
            <person name="Sahin N."/>
        </authorList>
    </citation>
    <scope>NUCLEOTIDE SEQUENCE [LARGE SCALE GENOMIC DNA]</scope>
    <source>
        <strain evidence="3 4">S2509</strain>
    </source>
</reference>
<dbReference type="EMBL" id="VDFY01000230">
    <property type="protein sequence ID" value="TNH23963.1"/>
    <property type="molecule type" value="Genomic_DNA"/>
</dbReference>
<feature type="region of interest" description="Disordered" evidence="1">
    <location>
        <begin position="1"/>
        <end position="70"/>
    </location>
</feature>
<dbReference type="GO" id="GO:0000150">
    <property type="term" value="F:DNA strand exchange activity"/>
    <property type="evidence" value="ECO:0007669"/>
    <property type="project" value="InterPro"/>
</dbReference>